<dbReference type="NCBIfam" id="TIGR02604">
    <property type="entry name" value="Piru_Ver_Nterm"/>
    <property type="match status" value="1"/>
</dbReference>
<keyword evidence="1" id="KW-0349">Heme</keyword>
<name>A0A381W2D0_9ZZZZ</name>
<dbReference type="InterPro" id="IPR016024">
    <property type="entry name" value="ARM-type_fold"/>
</dbReference>
<evidence type="ECO:0000259" key="4">
    <source>
        <dbReference type="PROSITE" id="PS51007"/>
    </source>
</evidence>
<dbReference type="SUPFAM" id="SSF46626">
    <property type="entry name" value="Cytochrome c"/>
    <property type="match status" value="1"/>
</dbReference>
<dbReference type="PANTHER" id="PTHR33546:SF1">
    <property type="entry name" value="LARGE, MULTIFUNCTIONAL SECRETED PROTEIN"/>
    <property type="match status" value="1"/>
</dbReference>
<dbReference type="InterPro" id="IPR011989">
    <property type="entry name" value="ARM-like"/>
</dbReference>
<reference evidence="5" key="1">
    <citation type="submission" date="2018-05" db="EMBL/GenBank/DDBJ databases">
        <authorList>
            <person name="Lanie J.A."/>
            <person name="Ng W.-L."/>
            <person name="Kazmierczak K.M."/>
            <person name="Andrzejewski T.M."/>
            <person name="Davidsen T.M."/>
            <person name="Wayne K.J."/>
            <person name="Tettelin H."/>
            <person name="Glass J.I."/>
            <person name="Rusch D."/>
            <person name="Podicherti R."/>
            <person name="Tsui H.-C.T."/>
            <person name="Winkler M.E."/>
        </authorList>
    </citation>
    <scope>NUCLEOTIDE SEQUENCE</scope>
</reference>
<dbReference type="InterPro" id="IPR055557">
    <property type="entry name" value="DUF7133"/>
</dbReference>
<dbReference type="Gene3D" id="1.10.760.10">
    <property type="entry name" value="Cytochrome c-like domain"/>
    <property type="match status" value="1"/>
</dbReference>
<dbReference type="PROSITE" id="PS51007">
    <property type="entry name" value="CYTC"/>
    <property type="match status" value="1"/>
</dbReference>
<evidence type="ECO:0000313" key="5">
    <source>
        <dbReference type="EMBL" id="SVA46690.1"/>
    </source>
</evidence>
<dbReference type="Pfam" id="PF13646">
    <property type="entry name" value="HEAT_2"/>
    <property type="match status" value="1"/>
</dbReference>
<keyword evidence="3" id="KW-0408">Iron</keyword>
<dbReference type="GO" id="GO:0020037">
    <property type="term" value="F:heme binding"/>
    <property type="evidence" value="ECO:0007669"/>
    <property type="project" value="InterPro"/>
</dbReference>
<dbReference type="InterPro" id="IPR011041">
    <property type="entry name" value="Quinoprot_gluc/sorb_DH_b-prop"/>
</dbReference>
<dbReference type="InterPro" id="IPR011042">
    <property type="entry name" value="6-blade_b-propeller_TolB-like"/>
</dbReference>
<dbReference type="Pfam" id="PF23500">
    <property type="entry name" value="DUF7133"/>
    <property type="match status" value="1"/>
</dbReference>
<dbReference type="AlphaFoldDB" id="A0A381W2D0"/>
<evidence type="ECO:0000256" key="1">
    <source>
        <dbReference type="ARBA" id="ARBA00022617"/>
    </source>
</evidence>
<evidence type="ECO:0000256" key="2">
    <source>
        <dbReference type="ARBA" id="ARBA00022723"/>
    </source>
</evidence>
<evidence type="ECO:0000256" key="3">
    <source>
        <dbReference type="ARBA" id="ARBA00023004"/>
    </source>
</evidence>
<dbReference type="InterPro" id="IPR009056">
    <property type="entry name" value="Cyt_c-like_dom"/>
</dbReference>
<keyword evidence="2" id="KW-0479">Metal-binding</keyword>
<dbReference type="Gene3D" id="1.25.10.10">
    <property type="entry name" value="Leucine-rich Repeat Variant"/>
    <property type="match status" value="2"/>
</dbReference>
<accession>A0A381W2D0</accession>
<organism evidence="5">
    <name type="scientific">marine metagenome</name>
    <dbReference type="NCBI Taxonomy" id="408172"/>
    <lineage>
        <taxon>unclassified sequences</taxon>
        <taxon>metagenomes</taxon>
        <taxon>ecological metagenomes</taxon>
    </lineage>
</organism>
<dbReference type="Gene3D" id="2.120.10.30">
    <property type="entry name" value="TolB, C-terminal domain"/>
    <property type="match status" value="1"/>
</dbReference>
<dbReference type="SUPFAM" id="SSF48371">
    <property type="entry name" value="ARM repeat"/>
    <property type="match status" value="1"/>
</dbReference>
<dbReference type="InterPro" id="IPR013428">
    <property type="entry name" value="Membrane-bound_put_N"/>
</dbReference>
<dbReference type="SMART" id="SM00567">
    <property type="entry name" value="EZ_HEAT"/>
    <property type="match status" value="3"/>
</dbReference>
<dbReference type="NCBIfam" id="TIGR02603">
    <property type="entry name" value="CxxCH_TIGR02603"/>
    <property type="match status" value="1"/>
</dbReference>
<dbReference type="EMBL" id="UINC01010502">
    <property type="protein sequence ID" value="SVA46690.1"/>
    <property type="molecule type" value="Genomic_DNA"/>
</dbReference>
<gene>
    <name evidence="5" type="ORF">METZ01_LOCUS99544</name>
</gene>
<dbReference type="SUPFAM" id="SSF50952">
    <property type="entry name" value="Soluble quinoprotein glucose dehydrogenase"/>
    <property type="match status" value="1"/>
</dbReference>
<dbReference type="InterPro" id="IPR036909">
    <property type="entry name" value="Cyt_c-like_dom_sf"/>
</dbReference>
<dbReference type="InterPro" id="IPR004155">
    <property type="entry name" value="PBS_lyase_HEAT"/>
</dbReference>
<dbReference type="GO" id="GO:0046872">
    <property type="term" value="F:metal ion binding"/>
    <property type="evidence" value="ECO:0007669"/>
    <property type="project" value="UniProtKB-KW"/>
</dbReference>
<proteinExistence type="predicted"/>
<dbReference type="InterPro" id="IPR013427">
    <property type="entry name" value="Haem-bd_dom_put"/>
</dbReference>
<protein>
    <recommendedName>
        <fullName evidence="4">Cytochrome c domain-containing protein</fullName>
    </recommendedName>
</protein>
<sequence>MFWMLRALVVGLAVVSPLVKPSAVEVTLGETVFTLPDGFIVERVAGPPLVDRPITGSFDEQGRLYVADSSGSNDPVKKQLAEKPHRIVRLEDRNGDGQFDHSVVFAERMMFPEGTLWHDGSLYVAAPPSIWRLTDTDDDGVADQREEWFEGKTLTGCANDLHGPYLGRDGWVYWCKGAFAEQRYAAYRGGERVTSAAHIFRRHASGGAHEPVMVGGMDNPVDVVFSPSGERFFTTTFFQYPADGQRDGLVHAVYGGVYGKPNGVVNSHPSTGDLMPVMTQLGPAAPCGLELYESAVLGSGFTGNLFSCQFNLNKVQRHVLIPDGSTFRTEDSDFLATTNSDFHPTDVLEDADGSLLVLNTGGWYKLCCPTSQFWRPEVLGAIYRVKKIGAKPPDDPRGAKLNWPNLSTERLALLLGDERPALRRRAIAALAKRGEAAVPSLSRQLWQGHERARLNAVWTLTRIHGAAARQAVRGAFDNSTPSLQQAATHSAGLHRDAEAVVGLIRLLKNAESPVCRAAAEALGRIGSAKAVAPLLALANEPMDRALEHSVTFALIEIAQPDALSLSRLEGRPGALCVALVSLDQMEGGNLSAADVLPLLQSGAAALRKTAEWICERHPEWGDALAEHYTGELQNVKTTAQSQALAARLAKLATAPAIQAVLTRALTDVSRDKAERMTVLAAMASAPVNPAPDGWLDAIDSTAEPLQPAAVQTLVSLRLAKPQRQRVATMLRRFGRSAALGDRQRTLAYYGIPDGLLVPGEAEFGYLLGQLSAGRAFTQRSNAAKALAVARLTESQLSRLAKQLGSLGAAEATALLPAFGGGRDATLGQALLAVLRQASWLRGLDDAVLQKATEGFGKTIQGQAVDLLAKARAAPVDQTKRLRELADRLPGGDALRGKAVFRGPKAGCSICHSMAYHGGQFGPDLTRIGQVRKKMDLLEAIIFPSASLVRSYETMQVSTGGGDVLAGIIRDQGAGHVSLGISPEKTTRIERGNIRNIEPLNISLMPAGMDQVLTLQQLGDLIAYLEASR</sequence>
<dbReference type="GO" id="GO:0009055">
    <property type="term" value="F:electron transfer activity"/>
    <property type="evidence" value="ECO:0007669"/>
    <property type="project" value="InterPro"/>
</dbReference>
<dbReference type="PANTHER" id="PTHR33546">
    <property type="entry name" value="LARGE, MULTIFUNCTIONAL SECRETED PROTEIN-RELATED"/>
    <property type="match status" value="1"/>
</dbReference>
<feature type="domain" description="Cytochrome c" evidence="4">
    <location>
        <begin position="891"/>
        <end position="1028"/>
    </location>
</feature>